<keyword evidence="1" id="KW-0812">Transmembrane</keyword>
<proteinExistence type="predicted"/>
<dbReference type="KEGG" id="cpo:COPRO5265_1144"/>
<dbReference type="AlphaFoldDB" id="B5Y9K6"/>
<sequence length="269" mass="29314">MFKNTRMLAEAGIMVGLALALWYFNVGQLPQGGSISLQMLPLLVFALRWGVGPGIVVGMAYGFLHSLQDMFVLHPLQYLLDYPIAFGLIGLAGLVKNLRVNRVVSILLAIAVLVSGVIIFHYTMVSTAEVKTQIAQLEQQLLVASPDEKPQLEEELQDLKSKAQFFPVGGYVVLASSVIAFLAIGYGSWKRTYAIPVELGALLGGAGRFLSHFLSGYVFFSQYAPEGMNPWVYSLIVNFLVVAPSTLLALVVILIIWPPLEKAANVNSD</sequence>
<keyword evidence="1" id="KW-1133">Transmembrane helix</keyword>
<feature type="transmembrane region" description="Helical" evidence="1">
    <location>
        <begin position="232"/>
        <end position="257"/>
    </location>
</feature>
<name>B5Y9K6_COPPD</name>
<dbReference type="Gene3D" id="1.10.1760.20">
    <property type="match status" value="2"/>
</dbReference>
<keyword evidence="3" id="KW-1185">Reference proteome</keyword>
<dbReference type="OrthoDB" id="9795813at2"/>
<reference evidence="3" key="1">
    <citation type="submission" date="2008-08" db="EMBL/GenBank/DDBJ databases">
        <title>The complete genome sequence of Coprothermobacter proteolyticus strain ATCC 5245 / DSM 5265 / BT.</title>
        <authorList>
            <person name="Dodson R.J."/>
            <person name="Durkin A.S."/>
            <person name="Wu M."/>
            <person name="Eisen J."/>
            <person name="Sutton G."/>
        </authorList>
    </citation>
    <scope>NUCLEOTIDE SEQUENCE [LARGE SCALE GENOMIC DNA]</scope>
    <source>
        <strain evidence="3">ATCC 35245 / DSM 5265 / OCM 4 / BT</strain>
    </source>
</reference>
<feature type="transmembrane region" description="Helical" evidence="1">
    <location>
        <begin position="168"/>
        <end position="187"/>
    </location>
</feature>
<dbReference type="HOGENOM" id="CLU_1033313_0_0_9"/>
<keyword evidence="1" id="KW-0472">Membrane</keyword>
<feature type="transmembrane region" description="Helical" evidence="1">
    <location>
        <begin position="45"/>
        <end position="64"/>
    </location>
</feature>
<organism evidence="2 3">
    <name type="scientific">Coprothermobacter proteolyticus (strain ATCC 35245 / DSM 5265 / OCM 4 / BT)</name>
    <dbReference type="NCBI Taxonomy" id="309798"/>
    <lineage>
        <taxon>Bacteria</taxon>
        <taxon>Pseudomonadati</taxon>
        <taxon>Coprothermobacterota</taxon>
        <taxon>Coprothermobacteria</taxon>
        <taxon>Coprothermobacterales</taxon>
        <taxon>Coprothermobacteraceae</taxon>
        <taxon>Coprothermobacter</taxon>
    </lineage>
</organism>
<dbReference type="Pfam" id="PF09515">
    <property type="entry name" value="Thia_YuaJ"/>
    <property type="match status" value="2"/>
</dbReference>
<gene>
    <name evidence="2" type="ordered locus">COPRO5265_1144</name>
</gene>
<dbReference type="GO" id="GO:0015234">
    <property type="term" value="F:thiamine transmembrane transporter activity"/>
    <property type="evidence" value="ECO:0007669"/>
    <property type="project" value="InterPro"/>
</dbReference>
<feature type="transmembrane region" description="Helical" evidence="1">
    <location>
        <begin position="76"/>
        <end position="95"/>
    </location>
</feature>
<dbReference type="EMBL" id="CP001145">
    <property type="protein sequence ID" value="ACI17431.1"/>
    <property type="molecule type" value="Genomic_DNA"/>
</dbReference>
<evidence type="ECO:0000313" key="3">
    <source>
        <dbReference type="Proteomes" id="UP000001732"/>
    </source>
</evidence>
<feature type="transmembrane region" description="Helical" evidence="1">
    <location>
        <begin position="199"/>
        <end position="220"/>
    </location>
</feature>
<evidence type="ECO:0000313" key="2">
    <source>
        <dbReference type="EMBL" id="ACI17431.1"/>
    </source>
</evidence>
<dbReference type="STRING" id="309798.COPRO5265_1144"/>
<dbReference type="RefSeq" id="WP_012544083.1">
    <property type="nucleotide sequence ID" value="NC_011295.1"/>
</dbReference>
<dbReference type="InterPro" id="IPR012651">
    <property type="entry name" value="Thia_Transptr_ThiT"/>
</dbReference>
<dbReference type="GO" id="GO:0005886">
    <property type="term" value="C:plasma membrane"/>
    <property type="evidence" value="ECO:0007669"/>
    <property type="project" value="InterPro"/>
</dbReference>
<dbReference type="eggNOG" id="COG3859">
    <property type="taxonomic scope" value="Bacteria"/>
</dbReference>
<feature type="transmembrane region" description="Helical" evidence="1">
    <location>
        <begin position="102"/>
        <end position="122"/>
    </location>
</feature>
<accession>B5Y9K6</accession>
<protein>
    <submittedName>
        <fullName evidence="2">Conserved membrane protein</fullName>
    </submittedName>
</protein>
<evidence type="ECO:0000256" key="1">
    <source>
        <dbReference type="SAM" id="Phobius"/>
    </source>
</evidence>
<reference evidence="2 3" key="2">
    <citation type="journal article" date="2014" name="Genome Announc.">
        <title>Complete Genome Sequence of Coprothermobacter proteolyticus DSM 5265.</title>
        <authorList>
            <person name="Alexiev A."/>
            <person name="Coil D.A."/>
            <person name="Badger J.H."/>
            <person name="Enticknap J."/>
            <person name="Ward N."/>
            <person name="Robb F.T."/>
            <person name="Eisen J.A."/>
        </authorList>
    </citation>
    <scope>NUCLEOTIDE SEQUENCE [LARGE SCALE GENOMIC DNA]</scope>
    <source>
        <strain evidence="3">ATCC 35245 / DSM 5265 / OCM 4 / BT</strain>
    </source>
</reference>
<feature type="transmembrane region" description="Helical" evidence="1">
    <location>
        <begin position="6"/>
        <end position="24"/>
    </location>
</feature>
<dbReference type="Proteomes" id="UP000001732">
    <property type="component" value="Chromosome"/>
</dbReference>